<comment type="similarity">
    <text evidence="1">Belongs to the inositol polyphosphate 5-phosphatase family.</text>
</comment>
<feature type="region of interest" description="Disordered" evidence="2">
    <location>
        <begin position="265"/>
        <end position="285"/>
    </location>
</feature>
<dbReference type="InterPro" id="IPR036691">
    <property type="entry name" value="Endo/exonu/phosph_ase_sf"/>
</dbReference>
<organism evidence="4 5">
    <name type="scientific">Pleodorina starrii</name>
    <dbReference type="NCBI Taxonomy" id="330485"/>
    <lineage>
        <taxon>Eukaryota</taxon>
        <taxon>Viridiplantae</taxon>
        <taxon>Chlorophyta</taxon>
        <taxon>core chlorophytes</taxon>
        <taxon>Chlorophyceae</taxon>
        <taxon>CS clade</taxon>
        <taxon>Chlamydomonadales</taxon>
        <taxon>Volvocaceae</taxon>
        <taxon>Pleodorina</taxon>
    </lineage>
</organism>
<dbReference type="SUPFAM" id="SSF56219">
    <property type="entry name" value="DNase I-like"/>
    <property type="match status" value="1"/>
</dbReference>
<feature type="region of interest" description="Disordered" evidence="2">
    <location>
        <begin position="927"/>
        <end position="946"/>
    </location>
</feature>
<feature type="region of interest" description="Disordered" evidence="2">
    <location>
        <begin position="411"/>
        <end position="450"/>
    </location>
</feature>
<reference evidence="4 5" key="1">
    <citation type="journal article" date="2023" name="Commun. Biol.">
        <title>Reorganization of the ancestral sex-determining regions during the evolution of trioecy in Pleodorina starrii.</title>
        <authorList>
            <person name="Takahashi K."/>
            <person name="Suzuki S."/>
            <person name="Kawai-Toyooka H."/>
            <person name="Yamamoto K."/>
            <person name="Hamaji T."/>
            <person name="Ootsuki R."/>
            <person name="Yamaguchi H."/>
            <person name="Kawachi M."/>
            <person name="Higashiyama T."/>
            <person name="Nozaki H."/>
        </authorList>
    </citation>
    <scope>NUCLEOTIDE SEQUENCE [LARGE SCALE GENOMIC DNA]</scope>
    <source>
        <strain evidence="4 5">NIES-4479</strain>
    </source>
</reference>
<proteinExistence type="inferred from homology"/>
<dbReference type="InterPro" id="IPR011047">
    <property type="entry name" value="Quinoprotein_ADH-like_sf"/>
</dbReference>
<comment type="caution">
    <text evidence="4">The sequence shown here is derived from an EMBL/GenBank/DDBJ whole genome shotgun (WGS) entry which is preliminary data.</text>
</comment>
<dbReference type="InterPro" id="IPR000300">
    <property type="entry name" value="IPPc"/>
</dbReference>
<dbReference type="Pfam" id="PF22669">
    <property type="entry name" value="Exo_endo_phos2"/>
    <property type="match status" value="1"/>
</dbReference>
<feature type="domain" description="Inositol polyphosphate-related phosphatase" evidence="3">
    <location>
        <begin position="1135"/>
        <end position="1535"/>
    </location>
</feature>
<feature type="compositionally biased region" description="Low complexity" evidence="2">
    <location>
        <begin position="98"/>
        <end position="110"/>
    </location>
</feature>
<dbReference type="GO" id="GO:0004439">
    <property type="term" value="F:phosphatidylinositol-4,5-bisphosphate 5-phosphatase activity"/>
    <property type="evidence" value="ECO:0007669"/>
    <property type="project" value="TreeGrafter"/>
</dbReference>
<dbReference type="SMART" id="SM00128">
    <property type="entry name" value="IPPc"/>
    <property type="match status" value="1"/>
</dbReference>
<dbReference type="PANTHER" id="PTHR11200">
    <property type="entry name" value="INOSITOL 5-PHOSPHATASE"/>
    <property type="match status" value="1"/>
</dbReference>
<evidence type="ECO:0000256" key="1">
    <source>
        <dbReference type="ARBA" id="ARBA00010768"/>
    </source>
</evidence>
<name>A0A9W6BLE8_9CHLO</name>
<feature type="region of interest" description="Disordered" evidence="2">
    <location>
        <begin position="89"/>
        <end position="110"/>
    </location>
</feature>
<gene>
    <name evidence="4" type="primary">PLEST005076</name>
    <name evidence="4" type="ORF">PLESTB_000863000</name>
</gene>
<feature type="compositionally biased region" description="Low complexity" evidence="2">
    <location>
        <begin position="1319"/>
        <end position="1331"/>
    </location>
</feature>
<evidence type="ECO:0000313" key="5">
    <source>
        <dbReference type="Proteomes" id="UP001165080"/>
    </source>
</evidence>
<dbReference type="InterPro" id="IPR046985">
    <property type="entry name" value="IP5"/>
</dbReference>
<keyword evidence="5" id="KW-1185">Reference proteome</keyword>
<protein>
    <recommendedName>
        <fullName evidence="3">Inositol polyphosphate-related phosphatase domain-containing protein</fullName>
    </recommendedName>
</protein>
<feature type="compositionally biased region" description="Pro residues" evidence="2">
    <location>
        <begin position="587"/>
        <end position="603"/>
    </location>
</feature>
<dbReference type="EMBL" id="BRXU01000010">
    <property type="protein sequence ID" value="GLC54431.1"/>
    <property type="molecule type" value="Genomic_DNA"/>
</dbReference>
<dbReference type="Proteomes" id="UP001165080">
    <property type="component" value="Unassembled WGS sequence"/>
</dbReference>
<dbReference type="PANTHER" id="PTHR11200:SF300">
    <property type="entry name" value="TYPE II INOSITOL 1,4,5-TRISPHOSPHATE 5-PHOSPHATASE"/>
    <property type="match status" value="1"/>
</dbReference>
<dbReference type="Gene3D" id="2.130.10.10">
    <property type="entry name" value="YVTN repeat-like/Quinoprotein amine dehydrogenase"/>
    <property type="match status" value="1"/>
</dbReference>
<feature type="region of interest" description="Disordered" evidence="2">
    <location>
        <begin position="552"/>
        <end position="571"/>
    </location>
</feature>
<feature type="region of interest" description="Disordered" evidence="2">
    <location>
        <begin position="1319"/>
        <end position="1369"/>
    </location>
</feature>
<dbReference type="InterPro" id="IPR056454">
    <property type="entry name" value="Beta-prop_IP5PC_F"/>
</dbReference>
<feature type="compositionally biased region" description="Low complexity" evidence="2">
    <location>
        <begin position="1344"/>
        <end position="1361"/>
    </location>
</feature>
<evidence type="ECO:0000313" key="4">
    <source>
        <dbReference type="EMBL" id="GLC54431.1"/>
    </source>
</evidence>
<feature type="compositionally biased region" description="Low complexity" evidence="2">
    <location>
        <begin position="411"/>
        <end position="431"/>
    </location>
</feature>
<feature type="compositionally biased region" description="Low complexity" evidence="2">
    <location>
        <begin position="355"/>
        <end position="368"/>
    </location>
</feature>
<dbReference type="GO" id="GO:0046856">
    <property type="term" value="P:phosphatidylinositol dephosphorylation"/>
    <property type="evidence" value="ECO:0007669"/>
    <property type="project" value="InterPro"/>
</dbReference>
<feature type="compositionally biased region" description="Low complexity" evidence="2">
    <location>
        <begin position="234"/>
        <end position="248"/>
    </location>
</feature>
<dbReference type="Gene3D" id="3.60.10.10">
    <property type="entry name" value="Endonuclease/exonuclease/phosphatase"/>
    <property type="match status" value="1"/>
</dbReference>
<evidence type="ECO:0000256" key="2">
    <source>
        <dbReference type="SAM" id="MobiDB-lite"/>
    </source>
</evidence>
<feature type="region of interest" description="Disordered" evidence="2">
    <location>
        <begin position="583"/>
        <end position="603"/>
    </location>
</feature>
<evidence type="ECO:0000259" key="3">
    <source>
        <dbReference type="SMART" id="SM00128"/>
    </source>
</evidence>
<accession>A0A9W6BLE8</accession>
<feature type="region of interest" description="Disordered" evidence="2">
    <location>
        <begin position="661"/>
        <end position="700"/>
    </location>
</feature>
<feature type="region of interest" description="Disordered" evidence="2">
    <location>
        <begin position="190"/>
        <end position="248"/>
    </location>
</feature>
<sequence>MRQNVALCPEGRVGSPPGVAMASTGWVSFDDDNGASGFAFGAPTAPAPAAVGVAPASAPTGWAQQFAAAGPAPTFPAQYPVPAPLAGAVPGSSPPAPAAAAAPGAGAASLTPAAREHLTTPAASPPAPAPAAQSSVFPSFAALYGVGNAPAAAAAGPYGPAPPSTSAPCHVSTSAPVAALPMDPAAAGSAIQRLPRPPTSAARGLVPPPAAAAAGAANPFSSQAVPPAPSGLRPPGASSNPFAASANPMGATAAARSLDPFADLSVRPALPRPPPMGSSRSPTTTSFASAASTAAAAAAAASVGPSPAGVLGLGADPGGVLAAGLPAAQAVAAGLAGALQAGSVSGGASRGLMRPPTSASTSGSAAQAASAPAATAPVAAPAPPSAFPTFAALYQQHHPSAQQPQFLDAAAPTPAAAAAGPGAPPVAASTPHGCGSATWQGSGPLSGPDQGVIETTTFDAFLPVAKSPPTPPQGQPDVLAAAPPPPPYAVAVNLPDAAAPSVLDGGVAGLPQGLLPPPPYMEALNMPDAQPPLPPPSYDEAVALPAAEHALARSARPLPRSDSTRQPDRTAFDDDVFGLHAAARAGPAPPAPPAPAKGPAAAAPPLPDQICVEVRLPPLKPKGATWPKRLVAGMGLLFAAPGGDGVAALQWWLHAGGGEVGQGAAQGHAPGQGQPAGPHFALPPGAGAGAAQAAAGRSAEDADSAPAASVVLPPPVSDLSATCCMLLDDVSGSLWTGHKDGRVVRWIVEPGRTAAYEHHWRAHVRGKITYMTLSPWGDLWTASSAGSIRAWQYQTGMPASRPPVKLFECRRCRVTMGPVARPSAQRAHSKARLLCLGPSGRVVWSAGRTGMALWGAYDGDFLGTITPGLTPGQEARAGGAAAGATGAAYAGDTGAMVGSQGQQQQQQLEINPQTGLDASVISRAFTSRQPLDPSEEADGGDRDPDLGLQVMKGLAGAAKLAVRLGKKIRQNIVESTGVGAASEAGAASEMYGVSPGSRGKEVALLAGLDSSVYVAYQRGWLDKYTEWGKLLWSRDYGRHVELRSAALVGASLWLGCGDGAIRTASAASGELGGAWKAADFSVVALAHDAGPSGRGSGLVYSLSENGSVRGWPAVPPAEAQRLAWRNGLLPSLRPHKLTVLAATWNVNETRPAPASLHRWLQPAAAADIVSIALQEVEMGTSSVAWDAAVTLLSKSMLERGNQNAQWWSTELSSALAATGGSWERVALRQMSGLVIVVFCRRELAQHVGEVATANVACGVMGVGGNKGAVAVSMSVFRRRVMFVCSHFAAHQERVEERNENYNKIVRMLHFDNTSKAAAQQQLQLQQQQQQAGEGPGAGDSDADALGTPASRGAAAAGASTAETQDDGHGPGLSDAALLVWAGDFNYRLNGSYEEVCELSCTGALGKLFRLDQCRLEMDKGNVFRGLREPLPLGHPVFVPTYKYDKNESHKWIPPAEPGGPARLQLPFDSSEKQRVPAWTDRVFYRGSRPGSLDVAAEEVSVIMGRPADYNCVLEVTDSDHKPVFALLQVQLPGYEQEQKRRHSLASAFAVHAAALSAPGGQGAAAVAQLQQLVRASASRLKLQPFITSVLDIQNASSAAFTVHVMAERRAGLASGPHNHLAPLPSWLEVSPTTFFLGPRLEDGYGGAGGSGSPGQTRVHLRVLGGDCARATEALLLRFVLRPLWGCETLAGAPGPAVTLAVR</sequence>
<feature type="compositionally biased region" description="Low complexity" evidence="2">
    <location>
        <begin position="201"/>
        <end position="219"/>
    </location>
</feature>
<dbReference type="Pfam" id="PF23754">
    <property type="entry name" value="Beta-prop_IP5PC_F"/>
    <property type="match status" value="1"/>
</dbReference>
<dbReference type="SUPFAM" id="SSF50998">
    <property type="entry name" value="Quinoprotein alcohol dehydrogenase-like"/>
    <property type="match status" value="1"/>
</dbReference>
<feature type="region of interest" description="Disordered" evidence="2">
    <location>
        <begin position="344"/>
        <end position="368"/>
    </location>
</feature>
<feature type="compositionally biased region" description="Basic and acidic residues" evidence="2">
    <location>
        <begin position="562"/>
        <end position="571"/>
    </location>
</feature>
<dbReference type="InterPro" id="IPR015943">
    <property type="entry name" value="WD40/YVTN_repeat-like_dom_sf"/>
</dbReference>
<feature type="compositionally biased region" description="Low complexity" evidence="2">
    <location>
        <begin position="662"/>
        <end position="697"/>
    </location>
</feature>